<keyword evidence="3" id="KW-1133">Transmembrane helix</keyword>
<protein>
    <submittedName>
        <fullName evidence="5">C-3 sterol dehydrogenase/C-4 decarboxylase family protein</fullName>
    </submittedName>
</protein>
<dbReference type="InterPro" id="IPR050177">
    <property type="entry name" value="Lipid_A_modif_metabolic_enz"/>
</dbReference>
<dbReference type="SUPFAM" id="SSF51735">
    <property type="entry name" value="NAD(P)-binding Rossmann-fold domains"/>
    <property type="match status" value="1"/>
</dbReference>
<evidence type="ECO:0000256" key="2">
    <source>
        <dbReference type="ARBA" id="ARBA00023002"/>
    </source>
</evidence>
<feature type="domain" description="3-beta hydroxysteroid dehydrogenase/isomerase" evidence="4">
    <location>
        <begin position="17"/>
        <end position="287"/>
    </location>
</feature>
<comment type="similarity">
    <text evidence="1">Belongs to the 3-beta-HSD family.</text>
</comment>
<evidence type="ECO:0000256" key="1">
    <source>
        <dbReference type="ARBA" id="ARBA00009219"/>
    </source>
</evidence>
<reference evidence="5 6" key="1">
    <citation type="journal article" date="2024" name="IMA Fungus">
        <title>Apiospora arundinis, a panoply of carbohydrate-active enzymes and secondary metabolites.</title>
        <authorList>
            <person name="Sorensen T."/>
            <person name="Petersen C."/>
            <person name="Muurmann A.T."/>
            <person name="Christiansen J.V."/>
            <person name="Brundto M.L."/>
            <person name="Overgaard C.K."/>
            <person name="Boysen A.T."/>
            <person name="Wollenberg R.D."/>
            <person name="Larsen T.O."/>
            <person name="Sorensen J.L."/>
            <person name="Nielsen K.L."/>
            <person name="Sondergaard T.E."/>
        </authorList>
    </citation>
    <scope>NUCLEOTIDE SEQUENCE [LARGE SCALE GENOMIC DNA]</scope>
    <source>
        <strain evidence="5 6">AAU 773</strain>
    </source>
</reference>
<evidence type="ECO:0000259" key="4">
    <source>
        <dbReference type="Pfam" id="PF01073"/>
    </source>
</evidence>
<feature type="transmembrane region" description="Helical" evidence="3">
    <location>
        <begin position="12"/>
        <end position="34"/>
    </location>
</feature>
<evidence type="ECO:0000256" key="3">
    <source>
        <dbReference type="SAM" id="Phobius"/>
    </source>
</evidence>
<dbReference type="InterPro" id="IPR002225">
    <property type="entry name" value="3Beta_OHSteriod_DH/Estase"/>
</dbReference>
<organism evidence="5 6">
    <name type="scientific">Apiospora arundinis</name>
    <dbReference type="NCBI Taxonomy" id="335852"/>
    <lineage>
        <taxon>Eukaryota</taxon>
        <taxon>Fungi</taxon>
        <taxon>Dikarya</taxon>
        <taxon>Ascomycota</taxon>
        <taxon>Pezizomycotina</taxon>
        <taxon>Sordariomycetes</taxon>
        <taxon>Xylariomycetidae</taxon>
        <taxon>Amphisphaeriales</taxon>
        <taxon>Apiosporaceae</taxon>
        <taxon>Apiospora</taxon>
    </lineage>
</organism>
<evidence type="ECO:0000313" key="6">
    <source>
        <dbReference type="Proteomes" id="UP001390339"/>
    </source>
</evidence>
<name>A0ABR2IS02_9PEZI</name>
<dbReference type="Proteomes" id="UP001390339">
    <property type="component" value="Unassembled WGS sequence"/>
</dbReference>
<keyword evidence="3" id="KW-0472">Membrane</keyword>
<keyword evidence="6" id="KW-1185">Reference proteome</keyword>
<sequence>MATSSSARSDISLSPVLVTGGCGFIGFHIVSGLLERDPTCRIHVLDVDTSLNRVAGVEYHTADIASATDVENVFRAAKPTTVFHVACPDSMVPKPDVFRRVNVGGAHNLVASAQITKTVRAFVNTSTSSVIHDNVSDLRDADETFPALKYPQQKRVYTLTKAEAEADILAANRLDGDASMLTVSIRPASVFGERDTVTMGKIVANARAGKGKFQMGPGGNLFDFVYISNLVDAHILAAEALLKAFGHPPPPQDFRVDGECFHITNHERVPFWEFQRAIGASVGFPVKEEDVKIIPIWVAMLMATISEWTTWVRTWGRGQPIITREAVQLTTITRTLNGEKARRVLGYAPKVSMGEGLARAGKWFVEEAENADDAKKTV</sequence>
<evidence type="ECO:0000313" key="5">
    <source>
        <dbReference type="EMBL" id="KAK8867606.1"/>
    </source>
</evidence>
<dbReference type="PANTHER" id="PTHR43245:SF51">
    <property type="entry name" value="SHORT CHAIN DEHYDROGENASE_REDUCTASE FAMILY 42E, MEMBER 2"/>
    <property type="match status" value="1"/>
</dbReference>
<proteinExistence type="inferred from homology"/>
<gene>
    <name evidence="5" type="ORF">PGQ11_006184</name>
</gene>
<dbReference type="PANTHER" id="PTHR43245">
    <property type="entry name" value="BIFUNCTIONAL POLYMYXIN RESISTANCE PROTEIN ARNA"/>
    <property type="match status" value="1"/>
</dbReference>
<accession>A0ABR2IS02</accession>
<dbReference type="EMBL" id="JAPCWZ010000004">
    <property type="protein sequence ID" value="KAK8867606.1"/>
    <property type="molecule type" value="Genomic_DNA"/>
</dbReference>
<keyword evidence="3" id="KW-0812">Transmembrane</keyword>
<dbReference type="InterPro" id="IPR036291">
    <property type="entry name" value="NAD(P)-bd_dom_sf"/>
</dbReference>
<dbReference type="Pfam" id="PF01073">
    <property type="entry name" value="3Beta_HSD"/>
    <property type="match status" value="1"/>
</dbReference>
<keyword evidence="2" id="KW-0560">Oxidoreductase</keyword>
<dbReference type="Gene3D" id="3.40.50.720">
    <property type="entry name" value="NAD(P)-binding Rossmann-like Domain"/>
    <property type="match status" value="1"/>
</dbReference>
<comment type="caution">
    <text evidence="5">The sequence shown here is derived from an EMBL/GenBank/DDBJ whole genome shotgun (WGS) entry which is preliminary data.</text>
</comment>